<evidence type="ECO:0000256" key="6">
    <source>
        <dbReference type="SAM" id="SignalP"/>
    </source>
</evidence>
<dbReference type="InterPro" id="IPR013783">
    <property type="entry name" value="Ig-like_fold"/>
</dbReference>
<sequence>CTLFLVSCMSICVFAADWIKPDVLSESRTEGESVTLKCSFETRRNDVWLYWYRQYPNRALQYLLWRGARLRSGHDNTADSRFESTASESSTDLTVTVRLTDTALYYCALDVLCLIFPPFSSTCTPVCSPKGWEVKCQFNHSIPDTVNHLHIHTDI</sequence>
<name>A0A3B1K3A7_ASTMX</name>
<organism evidence="8 9">
    <name type="scientific">Astyanax mexicanus</name>
    <name type="common">Blind cave fish</name>
    <name type="synonym">Astyanax fasciatus mexicanus</name>
    <dbReference type="NCBI Taxonomy" id="7994"/>
    <lineage>
        <taxon>Eukaryota</taxon>
        <taxon>Metazoa</taxon>
        <taxon>Chordata</taxon>
        <taxon>Craniata</taxon>
        <taxon>Vertebrata</taxon>
        <taxon>Euteleostomi</taxon>
        <taxon>Actinopterygii</taxon>
        <taxon>Neopterygii</taxon>
        <taxon>Teleostei</taxon>
        <taxon>Ostariophysi</taxon>
        <taxon>Characiformes</taxon>
        <taxon>Characoidei</taxon>
        <taxon>Acestrorhamphidae</taxon>
        <taxon>Acestrorhamphinae</taxon>
        <taxon>Astyanax</taxon>
    </lineage>
</organism>
<evidence type="ECO:0000256" key="3">
    <source>
        <dbReference type="ARBA" id="ARBA00023170"/>
    </source>
</evidence>
<dbReference type="InterPro" id="IPR013106">
    <property type="entry name" value="Ig_V-set"/>
</dbReference>
<feature type="domain" description="Ig-like" evidence="7">
    <location>
        <begin position="21"/>
        <end position="107"/>
    </location>
</feature>
<dbReference type="Proteomes" id="UP000018467">
    <property type="component" value="Unassembled WGS sequence"/>
</dbReference>
<dbReference type="AlphaFoldDB" id="A0A3B1K3A7"/>
<dbReference type="InterPro" id="IPR007110">
    <property type="entry name" value="Ig-like_dom"/>
</dbReference>
<dbReference type="GO" id="GO:0042101">
    <property type="term" value="C:T cell receptor complex"/>
    <property type="evidence" value="ECO:0007669"/>
    <property type="project" value="UniProtKB-KW"/>
</dbReference>
<keyword evidence="5" id="KW-1279">T cell receptor</keyword>
<dbReference type="PROSITE" id="PS50835">
    <property type="entry name" value="IG_LIKE"/>
    <property type="match status" value="1"/>
</dbReference>
<keyword evidence="3" id="KW-0675">Receptor</keyword>
<reference evidence="9" key="2">
    <citation type="journal article" date="2014" name="Nat. Commun.">
        <title>The cavefish genome reveals candidate genes for eye loss.</title>
        <authorList>
            <person name="McGaugh S.E."/>
            <person name="Gross J.B."/>
            <person name="Aken B."/>
            <person name="Blin M."/>
            <person name="Borowsky R."/>
            <person name="Chalopin D."/>
            <person name="Hinaux H."/>
            <person name="Jeffery W.R."/>
            <person name="Keene A."/>
            <person name="Ma L."/>
            <person name="Minx P."/>
            <person name="Murphy D."/>
            <person name="O'Quin K.E."/>
            <person name="Retaux S."/>
            <person name="Rohner N."/>
            <person name="Searle S.M."/>
            <person name="Stahl B.A."/>
            <person name="Tabin C."/>
            <person name="Volff J.N."/>
            <person name="Yoshizawa M."/>
            <person name="Warren W.C."/>
        </authorList>
    </citation>
    <scope>NUCLEOTIDE SEQUENCE [LARGE SCALE GENOMIC DNA]</scope>
    <source>
        <strain evidence="9">female</strain>
    </source>
</reference>
<keyword evidence="5" id="KW-0391">Immunity</keyword>
<evidence type="ECO:0000256" key="1">
    <source>
        <dbReference type="ARBA" id="ARBA00022729"/>
    </source>
</evidence>
<dbReference type="STRING" id="7994.ENSAMXP00000048585"/>
<feature type="chain" id="PRO_5017267056" description="Ig-like domain-containing protein" evidence="6">
    <location>
        <begin position="16"/>
        <end position="155"/>
    </location>
</feature>
<dbReference type="GO" id="GO:0002250">
    <property type="term" value="P:adaptive immune response"/>
    <property type="evidence" value="ECO:0007669"/>
    <property type="project" value="UniProtKB-KW"/>
</dbReference>
<evidence type="ECO:0000256" key="4">
    <source>
        <dbReference type="ARBA" id="ARBA00023319"/>
    </source>
</evidence>
<dbReference type="PANTHER" id="PTHR19367:SF18">
    <property type="entry name" value="T CELL RECEPTOR ALPHA VARIABLE 16"/>
    <property type="match status" value="1"/>
</dbReference>
<proteinExistence type="predicted"/>
<keyword evidence="4" id="KW-0393">Immunoglobulin domain</keyword>
<dbReference type="Bgee" id="ENSAMXG00000030402">
    <property type="expression patterns" value="Expressed in zone of skin and 1 other cell type or tissue"/>
</dbReference>
<evidence type="ECO:0000313" key="8">
    <source>
        <dbReference type="Ensembl" id="ENSAMXP00000048585.1"/>
    </source>
</evidence>
<evidence type="ECO:0000259" key="7">
    <source>
        <dbReference type="PROSITE" id="PS50835"/>
    </source>
</evidence>
<keyword evidence="2" id="KW-1064">Adaptive immunity</keyword>
<dbReference type="Gene3D" id="2.60.40.10">
    <property type="entry name" value="Immunoglobulins"/>
    <property type="match status" value="1"/>
</dbReference>
<dbReference type="InParanoid" id="A0A3B1K3A7"/>
<keyword evidence="9" id="KW-1185">Reference proteome</keyword>
<dbReference type="Pfam" id="PF07686">
    <property type="entry name" value="V-set"/>
    <property type="match status" value="1"/>
</dbReference>
<dbReference type="SMART" id="SM00406">
    <property type="entry name" value="IGv"/>
    <property type="match status" value="1"/>
</dbReference>
<dbReference type="PANTHER" id="PTHR19367">
    <property type="entry name" value="T-CELL RECEPTOR ALPHA CHAIN V REGION"/>
    <property type="match status" value="1"/>
</dbReference>
<reference evidence="8" key="4">
    <citation type="submission" date="2025-09" db="UniProtKB">
        <authorList>
            <consortium name="Ensembl"/>
        </authorList>
    </citation>
    <scope>IDENTIFICATION</scope>
</reference>
<dbReference type="InterPro" id="IPR051287">
    <property type="entry name" value="TCR_variable_region"/>
</dbReference>
<evidence type="ECO:0000256" key="2">
    <source>
        <dbReference type="ARBA" id="ARBA00023130"/>
    </source>
</evidence>
<dbReference type="Ensembl" id="ENSAMXT00000048065.1">
    <property type="protein sequence ID" value="ENSAMXP00000048585.1"/>
    <property type="gene ID" value="ENSAMXG00000030402.1"/>
</dbReference>
<dbReference type="InterPro" id="IPR036179">
    <property type="entry name" value="Ig-like_dom_sf"/>
</dbReference>
<evidence type="ECO:0000256" key="5">
    <source>
        <dbReference type="ARBA" id="ARBA00043266"/>
    </source>
</evidence>
<feature type="signal peptide" evidence="6">
    <location>
        <begin position="1"/>
        <end position="15"/>
    </location>
</feature>
<reference evidence="8" key="3">
    <citation type="submission" date="2025-08" db="UniProtKB">
        <authorList>
            <consortium name="Ensembl"/>
        </authorList>
    </citation>
    <scope>IDENTIFICATION</scope>
</reference>
<dbReference type="SUPFAM" id="SSF48726">
    <property type="entry name" value="Immunoglobulin"/>
    <property type="match status" value="1"/>
</dbReference>
<dbReference type="GeneTree" id="ENSGT01140000283142"/>
<protein>
    <recommendedName>
        <fullName evidence="7">Ig-like domain-containing protein</fullName>
    </recommendedName>
</protein>
<accession>A0A3B1K3A7</accession>
<evidence type="ECO:0000313" key="9">
    <source>
        <dbReference type="Proteomes" id="UP000018467"/>
    </source>
</evidence>
<reference evidence="9" key="1">
    <citation type="submission" date="2013-03" db="EMBL/GenBank/DDBJ databases">
        <authorList>
            <person name="Jeffery W."/>
            <person name="Warren W."/>
            <person name="Wilson R.K."/>
        </authorList>
    </citation>
    <scope>NUCLEOTIDE SEQUENCE</scope>
    <source>
        <strain evidence="9">female</strain>
    </source>
</reference>
<keyword evidence="1 6" id="KW-0732">Signal</keyword>